<dbReference type="InterPro" id="IPR004166">
    <property type="entry name" value="a-kinase_dom"/>
</dbReference>
<dbReference type="Proteomes" id="UP001295794">
    <property type="component" value="Unassembled WGS sequence"/>
</dbReference>
<accession>A0AAD2H3D0</accession>
<dbReference type="GO" id="GO:0004674">
    <property type="term" value="F:protein serine/threonine kinase activity"/>
    <property type="evidence" value="ECO:0007669"/>
    <property type="project" value="UniProtKB-KW"/>
</dbReference>
<name>A0AAD2H3D0_9AGAR</name>
<dbReference type="AlphaFoldDB" id="A0AAD2H3D0"/>
<gene>
    <name evidence="6" type="ORF">MYCIT1_LOCUS9944</name>
</gene>
<dbReference type="PROSITE" id="PS51158">
    <property type="entry name" value="ALPHA_KINASE"/>
    <property type="match status" value="1"/>
</dbReference>
<feature type="region of interest" description="Disordered" evidence="4">
    <location>
        <begin position="650"/>
        <end position="697"/>
    </location>
</feature>
<sequence>MNAPDIQALFSMAFCQSCSTIYTLLQEPLCAKCVTDLAASEDVPRSILDIPGAFEQVQNHQSGEPISAQVRDLAEHYKQTASDVRLGNKPRVMNTNLQRTRNAQVARSVGTTTIQSNTTAAITALTATKAAATVQAQREKGKRIYVAFTLGTLDPQKPNKQMSMIPTTRLMYDLGALPTEPVFKVFGECLSQLNERMRTDATFPFCVDLTREQVTFHSAEKASNVFQIADSRIVESTMGQLFTYLEQFMSKTSVDARRVEIRIVASKDLVYGSEDHIEHGIGPGLKSSRRAVASKVTNKSTTASTASMASTAALRTWTQTVAQSSRETRFSLWSIGSRTPPIPVPFLRPMAPDQFTKLKFRRYKVCRTGSIIKFRLPEADTPFETISVAADWKRGSQLYQIGEKSFQTTGFLGRGASKHGIYARLGNKEYALTQSSCETGEISDYSNLSMLTDEMQNLERGSMLLAEFQKLAAEKRVKLPQMAFNSTGAFIGRFEPLVEADAPFDDPLPFLDFLATSYLPVGTAEAKIEKFTGGHDCGSPPGPNDTVLGALHAFTHWMVLYTSQNFVLTDLQGMYDARRVLTLLDPQSHSSERDQEKRPFWDLGPNAVVNVLTHHLRDCDDNSFCNRLGLKSLDFTFIDDDNGSESIRRSFESDVTVSPRTYRPAKKARTEHSDPESEEEPPAPARGPLRHGFPPED</sequence>
<dbReference type="GO" id="GO:0005524">
    <property type="term" value="F:ATP binding"/>
    <property type="evidence" value="ECO:0007669"/>
    <property type="project" value="InterPro"/>
</dbReference>
<keyword evidence="1" id="KW-0723">Serine/threonine-protein kinase</keyword>
<dbReference type="Pfam" id="PF02816">
    <property type="entry name" value="Alpha_kinase"/>
    <property type="match status" value="1"/>
</dbReference>
<keyword evidence="7" id="KW-1185">Reference proteome</keyword>
<organism evidence="6 7">
    <name type="scientific">Mycena citricolor</name>
    <dbReference type="NCBI Taxonomy" id="2018698"/>
    <lineage>
        <taxon>Eukaryota</taxon>
        <taxon>Fungi</taxon>
        <taxon>Dikarya</taxon>
        <taxon>Basidiomycota</taxon>
        <taxon>Agaricomycotina</taxon>
        <taxon>Agaricomycetes</taxon>
        <taxon>Agaricomycetidae</taxon>
        <taxon>Agaricales</taxon>
        <taxon>Marasmiineae</taxon>
        <taxon>Mycenaceae</taxon>
        <taxon>Mycena</taxon>
    </lineage>
</organism>
<evidence type="ECO:0000256" key="4">
    <source>
        <dbReference type="SAM" id="MobiDB-lite"/>
    </source>
</evidence>
<protein>
    <recommendedName>
        <fullName evidence="5">Alpha-type protein kinase domain-containing protein</fullName>
    </recommendedName>
</protein>
<dbReference type="InterPro" id="IPR011009">
    <property type="entry name" value="Kinase-like_dom_sf"/>
</dbReference>
<proteinExistence type="predicted"/>
<evidence type="ECO:0000313" key="6">
    <source>
        <dbReference type="EMBL" id="CAK5267439.1"/>
    </source>
</evidence>
<dbReference type="EMBL" id="CAVNYO010000122">
    <property type="protein sequence ID" value="CAK5267439.1"/>
    <property type="molecule type" value="Genomic_DNA"/>
</dbReference>
<reference evidence="6" key="1">
    <citation type="submission" date="2023-11" db="EMBL/GenBank/DDBJ databases">
        <authorList>
            <person name="De Vega J J."/>
            <person name="De Vega J J."/>
        </authorList>
    </citation>
    <scope>NUCLEOTIDE SEQUENCE</scope>
</reference>
<evidence type="ECO:0000313" key="7">
    <source>
        <dbReference type="Proteomes" id="UP001295794"/>
    </source>
</evidence>
<keyword evidence="3" id="KW-0418">Kinase</keyword>
<evidence type="ECO:0000256" key="3">
    <source>
        <dbReference type="ARBA" id="ARBA00022777"/>
    </source>
</evidence>
<comment type="caution">
    <text evidence="6">The sequence shown here is derived from an EMBL/GenBank/DDBJ whole genome shotgun (WGS) entry which is preliminary data.</text>
</comment>
<feature type="domain" description="Alpha-type protein kinase" evidence="5">
    <location>
        <begin position="384"/>
        <end position="633"/>
    </location>
</feature>
<dbReference type="SUPFAM" id="SSF56112">
    <property type="entry name" value="Protein kinase-like (PK-like)"/>
    <property type="match status" value="1"/>
</dbReference>
<evidence type="ECO:0000256" key="1">
    <source>
        <dbReference type="ARBA" id="ARBA00022527"/>
    </source>
</evidence>
<keyword evidence="2" id="KW-0808">Transferase</keyword>
<evidence type="ECO:0000259" key="5">
    <source>
        <dbReference type="PROSITE" id="PS51158"/>
    </source>
</evidence>
<evidence type="ECO:0000256" key="2">
    <source>
        <dbReference type="ARBA" id="ARBA00022679"/>
    </source>
</evidence>
<dbReference type="Gene3D" id="3.20.200.10">
    <property type="entry name" value="MHCK/EF2 kinase"/>
    <property type="match status" value="1"/>
</dbReference>